<dbReference type="Proteomes" id="UP000505326">
    <property type="component" value="Segment"/>
</dbReference>
<evidence type="ECO:0000313" key="2">
    <source>
        <dbReference type="Proteomes" id="UP000505326"/>
    </source>
</evidence>
<sequence length="78" mass="8888">MSLDTPVNPWQWLTVWVTLAGVKLLAMPNHVRLSSWNTNPADVWQAAKEKAAGCLDEEDPKLTALERAFWERLRELAT</sequence>
<accession>A0A6S4PA75</accession>
<protein>
    <submittedName>
        <fullName evidence="1">Uncharacterized protein</fullName>
    </submittedName>
</protein>
<keyword evidence="2" id="KW-1185">Reference proteome</keyword>
<dbReference type="RefSeq" id="YP_009777972.1">
    <property type="nucleotide sequence ID" value="NC_047708.1"/>
</dbReference>
<proteinExistence type="predicted"/>
<reference evidence="1 2" key="1">
    <citation type="journal article" date="2013" name="PLoS Genet.">
        <title>Expanding the Marine Virosphere Using Metagenomics.</title>
        <authorList>
            <person name="Mizuno C.M."/>
            <person name="Rodriguez-Valera F."/>
            <person name="Kimes N.E."/>
            <person name="Ghai R."/>
        </authorList>
    </citation>
    <scope>NUCLEOTIDE SEQUENCE [LARGE SCALE GENOMIC DNA]</scope>
    <source>
        <strain evidence="1">UvMED-CGR-U-MedDCM-OCT-S39-C11</strain>
    </source>
</reference>
<dbReference type="GeneID" id="55412288"/>
<dbReference type="KEGG" id="vg:55412288"/>
<name>A0A6S4PA75_9CAUD</name>
<dbReference type="EMBL" id="AP013549">
    <property type="protein sequence ID" value="BAQ94475.1"/>
    <property type="molecule type" value="Genomic_DNA"/>
</dbReference>
<evidence type="ECO:0000313" key="1">
    <source>
        <dbReference type="EMBL" id="BAQ94475.1"/>
    </source>
</evidence>
<organism evidence="1 2">
    <name type="scientific">uncultured phage_MedDCM-OCT-S39-C11</name>
    <dbReference type="NCBI Taxonomy" id="2740805"/>
    <lineage>
        <taxon>Viruses</taxon>
        <taxon>Duplodnaviria</taxon>
        <taxon>Heunggongvirae</taxon>
        <taxon>Uroviricota</taxon>
        <taxon>Caudoviricetes</taxon>
        <taxon>Autographivirales</taxon>
        <taxon>Krakvirus</taxon>
        <taxon>Krakvirus S39C11</taxon>
    </lineage>
</organism>